<dbReference type="Proteomes" id="UP001189429">
    <property type="component" value="Unassembled WGS sequence"/>
</dbReference>
<evidence type="ECO:0000313" key="3">
    <source>
        <dbReference type="Proteomes" id="UP001189429"/>
    </source>
</evidence>
<reference evidence="2" key="1">
    <citation type="submission" date="2023-10" db="EMBL/GenBank/DDBJ databases">
        <authorList>
            <person name="Chen Y."/>
            <person name="Shah S."/>
            <person name="Dougan E. K."/>
            <person name="Thang M."/>
            <person name="Chan C."/>
        </authorList>
    </citation>
    <scope>NUCLEOTIDE SEQUENCE [LARGE SCALE GENOMIC DNA]</scope>
</reference>
<accession>A0ABN9VKB4</accession>
<organism evidence="2 3">
    <name type="scientific">Prorocentrum cordatum</name>
    <dbReference type="NCBI Taxonomy" id="2364126"/>
    <lineage>
        <taxon>Eukaryota</taxon>
        <taxon>Sar</taxon>
        <taxon>Alveolata</taxon>
        <taxon>Dinophyceae</taxon>
        <taxon>Prorocentrales</taxon>
        <taxon>Prorocentraceae</taxon>
        <taxon>Prorocentrum</taxon>
    </lineage>
</organism>
<feature type="transmembrane region" description="Helical" evidence="1">
    <location>
        <begin position="12"/>
        <end position="31"/>
    </location>
</feature>
<keyword evidence="3" id="KW-1185">Reference proteome</keyword>
<feature type="transmembrane region" description="Helical" evidence="1">
    <location>
        <begin position="198"/>
        <end position="222"/>
    </location>
</feature>
<gene>
    <name evidence="2" type="ORF">PCOR1329_LOCUS58845</name>
</gene>
<dbReference type="EMBL" id="CAUYUJ010017314">
    <property type="protein sequence ID" value="CAK0873733.1"/>
    <property type="molecule type" value="Genomic_DNA"/>
</dbReference>
<proteinExistence type="predicted"/>
<dbReference type="InterPro" id="IPR018750">
    <property type="entry name" value="DUF2306_membrane"/>
</dbReference>
<feature type="transmembrane region" description="Helical" evidence="1">
    <location>
        <begin position="234"/>
        <end position="257"/>
    </location>
</feature>
<evidence type="ECO:0000313" key="2">
    <source>
        <dbReference type="EMBL" id="CAK0873733.1"/>
    </source>
</evidence>
<feature type="transmembrane region" description="Helical" evidence="1">
    <location>
        <begin position="263"/>
        <end position="283"/>
    </location>
</feature>
<protein>
    <submittedName>
        <fullName evidence="2">Uncharacterized protein</fullName>
    </submittedName>
</protein>
<name>A0ABN9VKB4_9DINO</name>
<keyword evidence="1" id="KW-0472">Membrane</keyword>
<evidence type="ECO:0000256" key="1">
    <source>
        <dbReference type="SAM" id="Phobius"/>
    </source>
</evidence>
<dbReference type="Pfam" id="PF10067">
    <property type="entry name" value="DUF2306"/>
    <property type="match status" value="1"/>
</dbReference>
<feature type="transmembrane region" description="Helical" evidence="1">
    <location>
        <begin position="166"/>
        <end position="186"/>
    </location>
</feature>
<comment type="caution">
    <text evidence="2">The sequence shown here is derived from an EMBL/GenBank/DDBJ whole genome shotgun (WGS) entry which is preliminary data.</text>
</comment>
<keyword evidence="1" id="KW-0812">Transmembrane</keyword>
<sequence>MVLTSLLSVEANLAIVYVGLSVGTCLLCCGMTSKSGSGSMRAGMVLLTALGAVVNYRYGIRDVEETIAFFNSMYDPFYLAFAGYDLDSYPGLARCHVNNTCSLLSYGYHASWAVAFHRRFTEGAMAGFNCARLYSHVWMNTTAFIICLVQFHEPTRRKYLWIHKKLGWAAISLVTVGTASALWLGSEHGSEEMYGANYAVAGWFSMAATMFGMLIPGVWTILRKDVASHRKWMTRFYGAMWGAFLVFRIIFLFGGFFRWHRILIIQLAVWTSAPLGVLCAEFWRVRSLGASKNSDKSV</sequence>
<keyword evidence="1" id="KW-1133">Transmembrane helix</keyword>